<dbReference type="Gene3D" id="1.10.10.60">
    <property type="entry name" value="Homeodomain-like"/>
    <property type="match status" value="1"/>
</dbReference>
<reference evidence="1" key="1">
    <citation type="submission" date="2020-04" db="EMBL/GenBank/DDBJ databases">
        <authorList>
            <person name="Zhang T."/>
        </authorList>
    </citation>
    <scope>NUCLEOTIDE SEQUENCE</scope>
    <source>
        <strain evidence="1">HKST-UBA80</strain>
    </source>
</reference>
<evidence type="ECO:0000313" key="1">
    <source>
        <dbReference type="EMBL" id="MCA9302220.1"/>
    </source>
</evidence>
<name>A0A955E1G5_UNCKA</name>
<gene>
    <name evidence="1" type="ORF">KDA10_02575</name>
</gene>
<evidence type="ECO:0000313" key="2">
    <source>
        <dbReference type="Proteomes" id="UP000714817"/>
    </source>
</evidence>
<organism evidence="1 2">
    <name type="scientific">candidate division WWE3 bacterium</name>
    <dbReference type="NCBI Taxonomy" id="2053526"/>
    <lineage>
        <taxon>Bacteria</taxon>
        <taxon>Katanobacteria</taxon>
    </lineage>
</organism>
<protein>
    <submittedName>
        <fullName evidence="1">Uncharacterized protein</fullName>
    </submittedName>
</protein>
<dbReference type="Proteomes" id="UP000714817">
    <property type="component" value="Unassembled WGS sequence"/>
</dbReference>
<comment type="caution">
    <text evidence="1">The sequence shown here is derived from an EMBL/GenBank/DDBJ whole genome shotgun (WGS) entry which is preliminary data.</text>
</comment>
<reference evidence="1" key="2">
    <citation type="journal article" date="2021" name="Microbiome">
        <title>Successional dynamics and alternative stable states in a saline activated sludge microbial community over 9 years.</title>
        <authorList>
            <person name="Wang Y."/>
            <person name="Ye J."/>
            <person name="Ju F."/>
            <person name="Liu L."/>
            <person name="Boyd J.A."/>
            <person name="Deng Y."/>
            <person name="Parks D.H."/>
            <person name="Jiang X."/>
            <person name="Yin X."/>
            <person name="Woodcroft B.J."/>
            <person name="Tyson G.W."/>
            <person name="Hugenholtz P."/>
            <person name="Polz M.F."/>
            <person name="Zhang T."/>
        </authorList>
    </citation>
    <scope>NUCLEOTIDE SEQUENCE</scope>
    <source>
        <strain evidence="1">HKST-UBA80</strain>
    </source>
</reference>
<proteinExistence type="predicted"/>
<dbReference type="EMBL" id="JAGQNY010000008">
    <property type="protein sequence ID" value="MCA9302220.1"/>
    <property type="molecule type" value="Genomic_DNA"/>
</dbReference>
<accession>A0A955E1G5</accession>
<dbReference type="AlphaFoldDB" id="A0A955E1G5"/>
<sequence>MNKLITKDKYEIVPGRPSIVTNAVVKKLEHALRRGASITEACSYAEISRQVFYYHMHVDEDFFDTMCIARDSLKLNALENIYYAIQEGDLRASMWYLSKWVPFDISQREAEIKDYRKTEEFAHNLYKTLEIEMLAS</sequence>